<keyword evidence="6" id="KW-0808">Transferase</keyword>
<keyword evidence="15" id="KW-0539">Nucleus</keyword>
<comment type="caution">
    <text evidence="18">Lacks conserved residue(s) required for the propagation of feature annotation.</text>
</comment>
<dbReference type="Pfam" id="PF21704">
    <property type="entry name" value="POLH-Rev1_HhH"/>
    <property type="match status" value="1"/>
</dbReference>
<dbReference type="GO" id="GO:0008270">
    <property type="term" value="F:zinc ion binding"/>
    <property type="evidence" value="ECO:0007669"/>
    <property type="project" value="UniProtKB-KW"/>
</dbReference>
<dbReference type="SMART" id="SM00121">
    <property type="entry name" value="IB"/>
    <property type="match status" value="1"/>
</dbReference>
<evidence type="ECO:0000256" key="18">
    <source>
        <dbReference type="PROSITE-ProRule" id="PRU00039"/>
    </source>
</evidence>
<dbReference type="InterPro" id="IPR006207">
    <property type="entry name" value="Cys_knot_C"/>
</dbReference>
<dbReference type="GO" id="GO:0035861">
    <property type="term" value="C:site of double-strand break"/>
    <property type="evidence" value="ECO:0007669"/>
    <property type="project" value="TreeGrafter"/>
</dbReference>
<dbReference type="InterPro" id="IPR000867">
    <property type="entry name" value="IGFBP-like"/>
</dbReference>
<feature type="domain" description="CTCK" evidence="20">
    <location>
        <begin position="1231"/>
        <end position="1289"/>
    </location>
</feature>
<dbReference type="PANTHER" id="PTHR45873">
    <property type="entry name" value="DNA POLYMERASE ETA"/>
    <property type="match status" value="1"/>
</dbReference>
<dbReference type="Gene3D" id="3.30.1490.100">
    <property type="entry name" value="DNA polymerase, Y-family, little finger domain"/>
    <property type="match status" value="1"/>
</dbReference>
<dbReference type="Pfam" id="PF11799">
    <property type="entry name" value="IMS_C"/>
    <property type="match status" value="1"/>
</dbReference>
<dbReference type="Gene3D" id="3.40.1170.60">
    <property type="match status" value="1"/>
</dbReference>
<proteinExistence type="inferred from homology"/>
<dbReference type="GO" id="GO:0005576">
    <property type="term" value="C:extracellular region"/>
    <property type="evidence" value="ECO:0007669"/>
    <property type="project" value="InterPro"/>
</dbReference>
<evidence type="ECO:0000259" key="23">
    <source>
        <dbReference type="PROSITE" id="PS51907"/>
    </source>
</evidence>
<dbReference type="Pfam" id="PF19035">
    <property type="entry name" value="TSP1_CCN"/>
    <property type="match status" value="1"/>
</dbReference>
<organism evidence="24 25">
    <name type="scientific">Calicophoron daubneyi</name>
    <name type="common">Rumen fluke</name>
    <name type="synonym">Paramphistomum daubneyi</name>
    <dbReference type="NCBI Taxonomy" id="300641"/>
    <lineage>
        <taxon>Eukaryota</taxon>
        <taxon>Metazoa</taxon>
        <taxon>Spiralia</taxon>
        <taxon>Lophotrochozoa</taxon>
        <taxon>Platyhelminthes</taxon>
        <taxon>Trematoda</taxon>
        <taxon>Digenea</taxon>
        <taxon>Plagiorchiida</taxon>
        <taxon>Pronocephalata</taxon>
        <taxon>Paramphistomoidea</taxon>
        <taxon>Paramphistomidae</taxon>
        <taxon>Calicophoron</taxon>
    </lineage>
</organism>
<dbReference type="InterPro" id="IPR009030">
    <property type="entry name" value="Growth_fac_rcpt_cys_sf"/>
</dbReference>
<dbReference type="GO" id="GO:0003684">
    <property type="term" value="F:damaged DNA binding"/>
    <property type="evidence" value="ECO:0007669"/>
    <property type="project" value="InterPro"/>
</dbReference>
<dbReference type="EMBL" id="CAXLJL010000156">
    <property type="protein sequence ID" value="CAL5133535.1"/>
    <property type="molecule type" value="Genomic_DNA"/>
</dbReference>
<evidence type="ECO:0000256" key="8">
    <source>
        <dbReference type="ARBA" id="ARBA00022723"/>
    </source>
</evidence>
<dbReference type="GO" id="GO:0003887">
    <property type="term" value="F:DNA-directed DNA polymerase activity"/>
    <property type="evidence" value="ECO:0007669"/>
    <property type="project" value="UniProtKB-EC"/>
</dbReference>
<evidence type="ECO:0000259" key="22">
    <source>
        <dbReference type="PROSITE" id="PS51323"/>
    </source>
</evidence>
<dbReference type="SUPFAM" id="SSF57184">
    <property type="entry name" value="Growth factor receptor domain"/>
    <property type="match status" value="1"/>
</dbReference>
<comment type="cofactor">
    <cofactor evidence="1">
        <name>Mn(2+)</name>
        <dbReference type="ChEBI" id="CHEBI:29035"/>
    </cofactor>
</comment>
<evidence type="ECO:0000256" key="3">
    <source>
        <dbReference type="ARBA" id="ARBA00004123"/>
    </source>
</evidence>
<comment type="caution">
    <text evidence="24">The sequence shown here is derived from an EMBL/GenBank/DDBJ whole genome shotgun (WGS) entry which is preliminary data.</text>
</comment>
<keyword evidence="11" id="KW-0862">Zinc</keyword>
<dbReference type="Gene3D" id="3.30.70.270">
    <property type="match status" value="1"/>
</dbReference>
<evidence type="ECO:0000256" key="19">
    <source>
        <dbReference type="SAM" id="MobiDB-lite"/>
    </source>
</evidence>
<dbReference type="SUPFAM" id="SSF100879">
    <property type="entry name" value="Lesion bypass DNA polymerase (Y-family), little finger domain"/>
    <property type="match status" value="1"/>
</dbReference>
<dbReference type="InterPro" id="IPR052230">
    <property type="entry name" value="DNA_polymerase_eta"/>
</dbReference>
<comment type="similarity">
    <text evidence="4">Belongs to the DNA polymerase type-Y family.</text>
</comment>
<dbReference type="EC" id="2.7.7.7" evidence="5"/>
<feature type="region of interest" description="Disordered" evidence="19">
    <location>
        <begin position="547"/>
        <end position="581"/>
    </location>
</feature>
<evidence type="ECO:0000256" key="15">
    <source>
        <dbReference type="ARBA" id="ARBA00023242"/>
    </source>
</evidence>
<keyword evidence="10" id="KW-0863">Zinc-finger</keyword>
<dbReference type="InterPro" id="IPR043973">
    <property type="entry name" value="TSP1_CCN"/>
</dbReference>
<sequence length="1294" mass="142753">MDRIILLVDMDCFYVQVEQRERPDTKGKPCGVAQYNGTTGGGLIAVSYEAREKGIKRGMYRKVALEKCPDLIVFEVPEKRGKADLTRYRSAGAEVIECMSELLNNVEKASIDEAFIDLTDAVAAIINNPDNISSVPTDPNSESFVVVQPGTVEALNDSSNSNPSSSLNRKDWMAVLERGFSSGRQYGLASALAYKVRQAILAKTGFQCSAGIAPNKTLAKLACSLNKPNKQTIVPPESVSFLLCSTPINKIRNLGGKLGSAVMERFSVQTLGQLAEISLSDLEKEFGSKSANWLYQLCRGYDSESVTPRSVCQSVGCSKNFVGRAVLTSTNSIKHWLRCLASELIERLTADRQENQRQATRLTMYVRTADPLDRSTIHSNGFSRVLPSCLLRSVGAENKAEKTIGEADSSTPSTVNEISLEQKIADAALGIMQEVFFSDQTAEAWNPGITGLGFCAGKFCPTVPPDTSDIRTLLMNSEAANKRSPPPIPSSSSPAPSACGTQQIVSPHSYTGEDHMSFFKKLRVVEVSAPPTENTAASLFAEQTVADMGGPASSDDPLERSEHTAEPPVDHDPDSRSSMSNEPSAFFTCYTAGDWTVCDQCGSRVSVWQLPEHMDFHLAQRLQNEWSKEQASTSTSNTHSSSSSRSAAVVKPHCSSTSSQAASGRGRIRARGSSKSKSVCTLDRFISRPTTSFPVNSEGTTPGGYSYGALDQPALAVSSFGELSTDTDKISYGIFVSVFSLQTYVTRTWFRFQSSSASRFALHEWFGDGERRSRAIILRELIPQIMKRVLNAGQFWVQKHSDELETVGTPTNLSQPQRGDCTESPIYRDAYCSWLFHPPVSFHVGNFPLASVLLKVLDIRQMLDFDEDIIRLFTFNTCIPSVNAVSTPLSAPFQFRMDKAFKKRNICPTTCSCTSGSLFTQRPVCRPGVPVIRDECDCCWMCARQPGESCSSRFKCDQQQDLECFYNPTDSKKISSLMGNPSPNVERKELTLVPPTTDAVGSCWKKGGRACLVNGTWLPHSGVIRNGCRHQCVCVDGMLLCTDLCYNQEQARPPEILCRTSVDSGVTMQLQLIRPTSNECCARWMCVPMVNGESSEEDVGYQASENVSEKGLEEKPRNTPDTCTNGSSQWTRCTHLCGLGLSFRWTTETADCQNVTQVRLCFWRPCHKVKLMQNSPFVPTLKFARPGYLRFATDDLDLSSPMNFTSRSTSHRNGNSTYSSFSTSGSAQIVCQLQRPVRPKFCNEPGPDHCCWPERSKTRRLRFQCTGGRIVYYFFEWIQSCSCVRTTCAKLLRN</sequence>
<dbReference type="GO" id="GO:0009411">
    <property type="term" value="P:response to UV"/>
    <property type="evidence" value="ECO:0007669"/>
    <property type="project" value="UniProtKB-ARBA"/>
</dbReference>
<dbReference type="InterPro" id="IPR036775">
    <property type="entry name" value="DNA_pol_Y-fam_lit_finger_sf"/>
</dbReference>
<feature type="domain" description="UBZ3-type" evidence="23">
    <location>
        <begin position="591"/>
        <end position="625"/>
    </location>
</feature>
<dbReference type="GO" id="GO:0042276">
    <property type="term" value="P:error-prone translesion synthesis"/>
    <property type="evidence" value="ECO:0007669"/>
    <property type="project" value="TreeGrafter"/>
</dbReference>
<dbReference type="Gene3D" id="1.10.150.20">
    <property type="entry name" value="5' to 3' exonuclease, C-terminal subdomain"/>
    <property type="match status" value="1"/>
</dbReference>
<dbReference type="InterPro" id="IPR041298">
    <property type="entry name" value="UBZ3"/>
</dbReference>
<keyword evidence="7" id="KW-0548">Nucleotidyltransferase</keyword>
<feature type="compositionally biased region" description="Basic and acidic residues" evidence="19">
    <location>
        <begin position="557"/>
        <end position="575"/>
    </location>
</feature>
<evidence type="ECO:0000313" key="24">
    <source>
        <dbReference type="EMBL" id="CAL5133535.1"/>
    </source>
</evidence>
<dbReference type="FunFam" id="1.10.150.20:FF:000014">
    <property type="entry name" value="Polymerase (DNA directed), eta"/>
    <property type="match status" value="1"/>
</dbReference>
<feature type="compositionally biased region" description="Basic and acidic residues" evidence="19">
    <location>
        <begin position="1107"/>
        <end position="1118"/>
    </location>
</feature>
<name>A0AAV2T8Q5_CALDB</name>
<dbReference type="Pfam" id="PF00219">
    <property type="entry name" value="IGFBP"/>
    <property type="match status" value="1"/>
</dbReference>
<dbReference type="SMART" id="SM00041">
    <property type="entry name" value="CT"/>
    <property type="match status" value="1"/>
</dbReference>
<dbReference type="PANTHER" id="PTHR45873:SF1">
    <property type="entry name" value="DNA POLYMERASE ETA"/>
    <property type="match status" value="1"/>
</dbReference>
<evidence type="ECO:0000259" key="21">
    <source>
        <dbReference type="PROSITE" id="PS50173"/>
    </source>
</evidence>
<feature type="region of interest" description="Disordered" evidence="19">
    <location>
        <begin position="1100"/>
        <end position="1123"/>
    </location>
</feature>
<evidence type="ECO:0000256" key="17">
    <source>
        <dbReference type="ARBA" id="ARBA00049244"/>
    </source>
</evidence>
<dbReference type="GO" id="GO:0005657">
    <property type="term" value="C:replication fork"/>
    <property type="evidence" value="ECO:0007669"/>
    <property type="project" value="TreeGrafter"/>
</dbReference>
<evidence type="ECO:0000256" key="16">
    <source>
        <dbReference type="ARBA" id="ARBA00044975"/>
    </source>
</evidence>
<feature type="domain" description="UmuC" evidence="21">
    <location>
        <begin position="5"/>
        <end position="255"/>
    </location>
</feature>
<feature type="region of interest" description="Disordered" evidence="19">
    <location>
        <begin position="627"/>
        <end position="675"/>
    </location>
</feature>
<dbReference type="InterPro" id="IPR017961">
    <property type="entry name" value="DNA_pol_Y-fam_little_finger"/>
</dbReference>
<dbReference type="GO" id="GO:0007165">
    <property type="term" value="P:signal transduction"/>
    <property type="evidence" value="ECO:0007669"/>
    <property type="project" value="InterPro"/>
</dbReference>
<keyword evidence="8" id="KW-0479">Metal-binding</keyword>
<keyword evidence="12" id="KW-0460">Magnesium</keyword>
<dbReference type="GO" id="GO:0006281">
    <property type="term" value="P:DNA repair"/>
    <property type="evidence" value="ECO:0007669"/>
    <property type="project" value="UniProtKB-KW"/>
</dbReference>
<evidence type="ECO:0000256" key="2">
    <source>
        <dbReference type="ARBA" id="ARBA00001946"/>
    </source>
</evidence>
<feature type="domain" description="IGFBP N-terminal" evidence="22">
    <location>
        <begin position="907"/>
        <end position="981"/>
    </location>
</feature>
<evidence type="ECO:0000256" key="12">
    <source>
        <dbReference type="ARBA" id="ARBA00022842"/>
    </source>
</evidence>
<evidence type="ECO:0000256" key="5">
    <source>
        <dbReference type="ARBA" id="ARBA00012417"/>
    </source>
</evidence>
<comment type="subcellular location">
    <subcellularLocation>
        <location evidence="3">Nucleus</location>
    </subcellularLocation>
</comment>
<comment type="catalytic activity">
    <reaction evidence="17">
        <text>DNA(n) + a 2'-deoxyribonucleoside 5'-triphosphate = DNA(n+1) + diphosphate</text>
        <dbReference type="Rhea" id="RHEA:22508"/>
        <dbReference type="Rhea" id="RHEA-COMP:17339"/>
        <dbReference type="Rhea" id="RHEA-COMP:17340"/>
        <dbReference type="ChEBI" id="CHEBI:33019"/>
        <dbReference type="ChEBI" id="CHEBI:61560"/>
        <dbReference type="ChEBI" id="CHEBI:173112"/>
        <dbReference type="EC" id="2.7.7.7"/>
    </reaction>
</comment>
<dbReference type="Pfam" id="PF18439">
    <property type="entry name" value="zf_UBZ"/>
    <property type="match status" value="1"/>
</dbReference>
<evidence type="ECO:0000256" key="14">
    <source>
        <dbReference type="ARBA" id="ARBA00023204"/>
    </source>
</evidence>
<evidence type="ECO:0000313" key="25">
    <source>
        <dbReference type="Proteomes" id="UP001497525"/>
    </source>
</evidence>
<dbReference type="SUPFAM" id="SSF56672">
    <property type="entry name" value="DNA/RNA polymerases"/>
    <property type="match status" value="1"/>
</dbReference>
<dbReference type="PROSITE" id="PS50173">
    <property type="entry name" value="UMUC"/>
    <property type="match status" value="1"/>
</dbReference>
<dbReference type="InterPro" id="IPR043128">
    <property type="entry name" value="Rev_trsase/Diguanyl_cyclase"/>
</dbReference>
<reference evidence="24" key="1">
    <citation type="submission" date="2024-06" db="EMBL/GenBank/DDBJ databases">
        <authorList>
            <person name="Liu X."/>
            <person name="Lenzi L."/>
            <person name="Haldenby T S."/>
            <person name="Uol C."/>
        </authorList>
    </citation>
    <scope>NUCLEOTIDE SEQUENCE</scope>
</reference>
<dbReference type="PROSITE" id="PS01185">
    <property type="entry name" value="CTCK_1"/>
    <property type="match status" value="1"/>
</dbReference>
<keyword evidence="9" id="KW-0227">DNA damage</keyword>
<evidence type="ECO:0000256" key="9">
    <source>
        <dbReference type="ARBA" id="ARBA00022763"/>
    </source>
</evidence>
<evidence type="ECO:0000256" key="13">
    <source>
        <dbReference type="ARBA" id="ARBA00023157"/>
    </source>
</evidence>
<feature type="region of interest" description="Disordered" evidence="19">
    <location>
        <begin position="479"/>
        <end position="506"/>
    </location>
</feature>
<evidence type="ECO:0000256" key="6">
    <source>
        <dbReference type="ARBA" id="ARBA00022679"/>
    </source>
</evidence>
<dbReference type="InterPro" id="IPR001126">
    <property type="entry name" value="UmuC"/>
</dbReference>
<evidence type="ECO:0000256" key="4">
    <source>
        <dbReference type="ARBA" id="ARBA00010945"/>
    </source>
</evidence>
<dbReference type="FunFam" id="3.40.1170.60:FF:000003">
    <property type="entry name" value="DNA polymerase eta"/>
    <property type="match status" value="1"/>
</dbReference>
<feature type="compositionally biased region" description="Low complexity" evidence="19">
    <location>
        <begin position="631"/>
        <end position="648"/>
    </location>
</feature>
<evidence type="ECO:0000259" key="20">
    <source>
        <dbReference type="PROSITE" id="PS01225"/>
    </source>
</evidence>
<keyword evidence="13" id="KW-1015">Disulfide bond</keyword>
<dbReference type="Proteomes" id="UP001497525">
    <property type="component" value="Unassembled WGS sequence"/>
</dbReference>
<evidence type="ECO:0000256" key="11">
    <source>
        <dbReference type="ARBA" id="ARBA00022833"/>
    </source>
</evidence>
<accession>A0AAV2T8Q5</accession>
<gene>
    <name evidence="24" type="ORF">CDAUBV1_LOCUS6807</name>
</gene>
<dbReference type="PROSITE" id="PS51323">
    <property type="entry name" value="IGFBP_N_2"/>
    <property type="match status" value="1"/>
</dbReference>
<evidence type="ECO:0000256" key="1">
    <source>
        <dbReference type="ARBA" id="ARBA00001936"/>
    </source>
</evidence>
<dbReference type="InterPro" id="IPR043502">
    <property type="entry name" value="DNA/RNA_pol_sf"/>
</dbReference>
<dbReference type="GO" id="GO:0005634">
    <property type="term" value="C:nucleus"/>
    <property type="evidence" value="ECO:0007669"/>
    <property type="project" value="UniProtKB-SubCell"/>
</dbReference>
<evidence type="ECO:0000256" key="7">
    <source>
        <dbReference type="ARBA" id="ARBA00022695"/>
    </source>
</evidence>
<dbReference type="Pfam" id="PF00817">
    <property type="entry name" value="IMS"/>
    <property type="match status" value="1"/>
</dbReference>
<comment type="cofactor">
    <cofactor evidence="2">
        <name>Mg(2+)</name>
        <dbReference type="ChEBI" id="CHEBI:18420"/>
    </cofactor>
</comment>
<evidence type="ECO:0000256" key="10">
    <source>
        <dbReference type="ARBA" id="ARBA00022771"/>
    </source>
</evidence>
<dbReference type="PROSITE" id="PS01225">
    <property type="entry name" value="CTCK_2"/>
    <property type="match status" value="1"/>
</dbReference>
<dbReference type="PROSITE" id="PS51907">
    <property type="entry name" value="ZF_UBZ3"/>
    <property type="match status" value="1"/>
</dbReference>
<keyword evidence="14" id="KW-0234">DNA repair</keyword>
<protein>
    <recommendedName>
        <fullName evidence="16">DNA polymerase eta</fullName>
        <ecNumber evidence="5">2.7.7.7</ecNumber>
    </recommendedName>
</protein>